<reference evidence="2" key="1">
    <citation type="submission" date="2021-06" db="EMBL/GenBank/DDBJ databases">
        <authorList>
            <person name="Kallberg Y."/>
            <person name="Tangrot J."/>
            <person name="Rosling A."/>
        </authorList>
    </citation>
    <scope>NUCLEOTIDE SEQUENCE</scope>
    <source>
        <strain evidence="2">UK204</strain>
    </source>
</reference>
<dbReference type="PANTHER" id="PTHR14187">
    <property type="entry name" value="ALPHA KINASE/ELONGATION FACTOR 2 KINASE"/>
    <property type="match status" value="1"/>
</dbReference>
<accession>A0A9N9AID2</accession>
<protein>
    <submittedName>
        <fullName evidence="2">12802_t:CDS:1</fullName>
    </submittedName>
</protein>
<dbReference type="SUPFAM" id="SSF53067">
    <property type="entry name" value="Actin-like ATPase domain"/>
    <property type="match status" value="1"/>
</dbReference>
<dbReference type="Gene3D" id="3.30.420.40">
    <property type="match status" value="2"/>
</dbReference>
<dbReference type="PANTHER" id="PTHR14187:SF5">
    <property type="entry name" value="HEAT SHOCK 70 KDA PROTEIN 12A"/>
    <property type="match status" value="1"/>
</dbReference>
<dbReference type="OrthoDB" id="2333384at2759"/>
<dbReference type="SUPFAM" id="SSF81296">
    <property type="entry name" value="E set domains"/>
    <property type="match status" value="1"/>
</dbReference>
<dbReference type="Pfam" id="PF02752">
    <property type="entry name" value="Arrestin_C"/>
    <property type="match status" value="1"/>
</dbReference>
<evidence type="ECO:0000259" key="1">
    <source>
        <dbReference type="Pfam" id="PF02752"/>
    </source>
</evidence>
<keyword evidence="3" id="KW-1185">Reference proteome</keyword>
<comment type="caution">
    <text evidence="2">The sequence shown here is derived from an EMBL/GenBank/DDBJ whole genome shotgun (WGS) entry which is preliminary data.</text>
</comment>
<gene>
    <name evidence="2" type="ORF">FCALED_LOCUS5107</name>
</gene>
<dbReference type="InterPro" id="IPR011022">
    <property type="entry name" value="Arrestin_C-like"/>
</dbReference>
<dbReference type="InterPro" id="IPR014752">
    <property type="entry name" value="Arrestin-like_C"/>
</dbReference>
<dbReference type="EMBL" id="CAJVPQ010001054">
    <property type="protein sequence ID" value="CAG8529526.1"/>
    <property type="molecule type" value="Genomic_DNA"/>
</dbReference>
<sequence length="1599" mass="184653">MTTNLETNYPPLDYYLNPNKSITFSYEKDNDSFQQGILCEDAKSYLIGYLHLNYQKCKKIKRVSLHLKGLEKTLWIKAESIKPCGGERVLVDTTHVIFQPGTDVLIDQLKVQFKINLPDNLPGTIETRFGSVSYNLRAIVTRKSGLFHSKDDVVEIKCPLKTTITLNYTNVSPHKIEGTQNGLVYVFDLPPKKYFQLGTSVSIPMNIYLLESNVMIRKVEISLKSCMNFYCDQSNEDFDKEEQVISHILQGKNLKPISEYNEKKFHHIIEFSTPNNALPTYSGQLIKISNKLCIRFCFSEGTDRDFQIEESVQIVNIHERLFADGNCTHFPDQFILVPESSNNDLGMVTSNGSGVNGDLNPNLHDFDTGVLTSKQQETIRQLKLNHGLFLDGTSVEPSKQAVIFEDGSLNATLYKGHPIVYTSINDPTSSTNFLAFYDHYKANFKNQKPPIDCINYPVAELTYKGDLLEAFSNYVDESKEQLHDLYGHLFAKRTLLGGKLFITYSTLYDKEDIELLKYLLFWAYDNAKYQKNNENPFGKFSDLNYLPRVETSVGEKLNTLDKLVGWMNKLYREEKVEIISYNDLIPITQLRNNTMSGKAFDEIIPKVINFKKKLSLTDWVGDSDYFNLTRFVKDFHLLHGLVTNKREIRIGKRIAINLIKIPEVRLNNKSYFKIIKPSTKLEELLISNNIFSIKEISAFPFIKKGDFDYLCCGDYPHLMIKCEQYEILINKDHIKPLEEFTTAIDKALDDMKPYKALQDIFNEYGHLFPQRIVLGRSLKNILSITPFNNDTIILMPPIFKTLRPILDNLNISYLLTQKGNFIDVNDSLSDWIQNINNNNKLEIIEYSDIISLYEILDFKQKKKIDMILENNDQNNFKIIMTGIATLQDLDNHNLEHHKRVNLDQPLGCNNYEVFGSIVTKDNLMTKDFSVIFSLYDVNGFSAMITTLNNTTNLDVTECHILWMIIGNPSSLSIFSPKNREFQVNCIKESITLHHDNSCLRIQSPCQLSQEYVIFVNANYKLTNYKPKNIIKLVGWSYNCIEFHISESVYNESKLSDSNPSIIISDSDFDEQPLLNEDIPMNNDNITIDLCICILNSDYKSLKIDHEEKEYPLDSLAYILSEKNFDKKLLLETNENNIQNIILRPFIDDIQMIVSIDIGTTYSRFAFASKNSNYDMINENSFDTNTVLLYDENYKEVKEWGLNAMAERPTKKVKKHNMCSIVEYFKLHLFEISEEDKPPLPKGFDHKMAIVDYLRQLIEAAAIYCKKILEKKLLLEELKNNFLVVNCGGGIVELTLRQLSNNQLAEKSSTSSKHCGSIYVNKEFLAFIAKKVGLDALENLQSNHYEQLQYMIQQFCKNCKIKFTGNKDDFEPYKMDLEETCPAIKDYITEPYKEVFMKNDWLIILTYDDVKTLFEPIIDQIIKLIREQLYSINICFAMVLVGGFSQSEYLQTCIKKEFDQTIKHILVPKQLFAAIEGALEYGSNTKIIYSRVITMTYGIRTTSCEEEQRKRFLRLVQKGTDVQVNQEFEYEIRPCYKNQTKFSVELHATTAPNAIYCDEPGMKQIGTIDIVVPKSWSNRFINLVLFFGQIEIHPYPKFMN</sequence>
<organism evidence="2 3">
    <name type="scientific">Funneliformis caledonium</name>
    <dbReference type="NCBI Taxonomy" id="1117310"/>
    <lineage>
        <taxon>Eukaryota</taxon>
        <taxon>Fungi</taxon>
        <taxon>Fungi incertae sedis</taxon>
        <taxon>Mucoromycota</taxon>
        <taxon>Glomeromycotina</taxon>
        <taxon>Glomeromycetes</taxon>
        <taxon>Glomerales</taxon>
        <taxon>Glomeraceae</taxon>
        <taxon>Funneliformis</taxon>
    </lineage>
</organism>
<proteinExistence type="predicted"/>
<feature type="domain" description="Arrestin C-terminal-like" evidence="1">
    <location>
        <begin position="191"/>
        <end position="316"/>
    </location>
</feature>
<evidence type="ECO:0000313" key="3">
    <source>
        <dbReference type="Proteomes" id="UP000789570"/>
    </source>
</evidence>
<dbReference type="InterPro" id="IPR014756">
    <property type="entry name" value="Ig_E-set"/>
</dbReference>
<dbReference type="InterPro" id="IPR043129">
    <property type="entry name" value="ATPase_NBD"/>
</dbReference>
<name>A0A9N9AID2_9GLOM</name>
<dbReference type="Gene3D" id="2.60.40.640">
    <property type="match status" value="1"/>
</dbReference>
<evidence type="ECO:0000313" key="2">
    <source>
        <dbReference type="EMBL" id="CAG8529526.1"/>
    </source>
</evidence>
<dbReference type="Proteomes" id="UP000789570">
    <property type="component" value="Unassembled WGS sequence"/>
</dbReference>
<dbReference type="Gene3D" id="3.90.640.10">
    <property type="entry name" value="Actin, Chain A, domain 4"/>
    <property type="match status" value="1"/>
</dbReference>